<sequence>MIKLTRKREEDTLNYLEFVIDQEIGRNISCYRVLDGAHDAILSLMYNEAYVLNLLRQHENINLQIFERIAVYDARFYGMVEGINIYIQWCSKKNQPLNFFNISSKLSMKKPIF</sequence>
<dbReference type="VEuPathDB" id="MicrosporidiaDB:A0H76_575"/>
<name>A0A1X0Q822_9MICR</name>
<dbReference type="AlphaFoldDB" id="A0A1X0Q822"/>
<proteinExistence type="predicted"/>
<dbReference type="Proteomes" id="UP000192501">
    <property type="component" value="Unassembled WGS sequence"/>
</dbReference>
<gene>
    <name evidence="1" type="ORF">A0H76_575</name>
</gene>
<comment type="caution">
    <text evidence="1">The sequence shown here is derived from an EMBL/GenBank/DDBJ whole genome shotgun (WGS) entry which is preliminary data.</text>
</comment>
<dbReference type="EMBL" id="LTAI01001221">
    <property type="protein sequence ID" value="ORD95931.1"/>
    <property type="molecule type" value="Genomic_DNA"/>
</dbReference>
<reference evidence="1 2" key="1">
    <citation type="journal article" date="2017" name="Environ. Microbiol.">
        <title>Decay of the glycolytic pathway and adaptation to intranuclear parasitism within Enterocytozoonidae microsporidia.</title>
        <authorList>
            <person name="Wiredu Boakye D."/>
            <person name="Jaroenlak P."/>
            <person name="Prachumwat A."/>
            <person name="Williams T.A."/>
            <person name="Bateman K.S."/>
            <person name="Itsathitphaisarn O."/>
            <person name="Sritunyalucksana K."/>
            <person name="Paszkiewicz K.H."/>
            <person name="Moore K.A."/>
            <person name="Stentiford G.D."/>
            <person name="Williams B.A."/>
        </authorList>
    </citation>
    <scope>NUCLEOTIDE SEQUENCE [LARGE SCALE GENOMIC DNA]</scope>
    <source>
        <strain evidence="2">canceri</strain>
    </source>
</reference>
<protein>
    <submittedName>
        <fullName evidence="1">Uncharacterized protein</fullName>
    </submittedName>
</protein>
<accession>A0A1X0Q822</accession>
<evidence type="ECO:0000313" key="1">
    <source>
        <dbReference type="EMBL" id="ORD95931.1"/>
    </source>
</evidence>
<evidence type="ECO:0000313" key="2">
    <source>
        <dbReference type="Proteomes" id="UP000192501"/>
    </source>
</evidence>
<organism evidence="1 2">
    <name type="scientific">Hepatospora eriocheir</name>
    <dbReference type="NCBI Taxonomy" id="1081669"/>
    <lineage>
        <taxon>Eukaryota</taxon>
        <taxon>Fungi</taxon>
        <taxon>Fungi incertae sedis</taxon>
        <taxon>Microsporidia</taxon>
        <taxon>Hepatosporidae</taxon>
        <taxon>Hepatospora</taxon>
    </lineage>
</organism>